<keyword evidence="5" id="KW-1185">Reference proteome</keyword>
<feature type="transmembrane region" description="Helical" evidence="1">
    <location>
        <begin position="253"/>
        <end position="270"/>
    </location>
</feature>
<proteinExistence type="predicted"/>
<feature type="domain" description="Acyltransferase 3" evidence="2">
    <location>
        <begin position="26"/>
        <end position="397"/>
    </location>
</feature>
<dbReference type="PANTHER" id="PTHR36927:SF4">
    <property type="entry name" value="BLR5718 PROTEIN"/>
    <property type="match status" value="1"/>
</dbReference>
<comment type="caution">
    <text evidence="3">The sequence shown here is derived from an EMBL/GenBank/DDBJ whole genome shotgun (WGS) entry which is preliminary data.</text>
</comment>
<keyword evidence="1" id="KW-1133">Transmembrane helix</keyword>
<sequence>MDTIPRHETPSTQPPIRDIAAPRRLHFVDNLRVALTLLVVAHHAAQAYGPSDWWYVEDQPGTGVLSAFSAVNGSFFMSLFFFVSACLVPASVDRGGSLAFLRGRLRRLGIPFLVGALTIIPALMYSYYVSYRDYPPISFPAYYADIFLGFGERPADWTGPSWPDLQFGHLWFIQNLLVLSLLYLLCHQVARLVRRLAGPADEARPPRSAPGHRALIGFTLAVAAATFLIRLSYPLDTWVPVLEFIQTEPARLAQYAAFFAAGIVAHRRGWLTSLPRRTGYAWLAVGVGLAAAHFAAGGTDAVWFGAGGADPASACWAVYETFLCTSLCVGLLTLFREHAAGTHPVLRSMSADAFTVYIVHLPLVVVLQHAVAPLDLPPLQAFGVVTGVAVAVSFPLAAALRRLPGFRAVL</sequence>
<dbReference type="InterPro" id="IPR050623">
    <property type="entry name" value="Glucan_succinyl_AcylTrfase"/>
</dbReference>
<dbReference type="InterPro" id="IPR002656">
    <property type="entry name" value="Acyl_transf_3_dom"/>
</dbReference>
<feature type="transmembrane region" description="Helical" evidence="1">
    <location>
        <begin position="214"/>
        <end position="233"/>
    </location>
</feature>
<dbReference type="RefSeq" id="WP_120695192.1">
    <property type="nucleotide sequence ID" value="NZ_RBDX01000001.1"/>
</dbReference>
<gene>
    <name evidence="4" type="ORF">D7318_00210</name>
    <name evidence="3" type="ORF">D7319_02685</name>
</gene>
<evidence type="ECO:0000256" key="1">
    <source>
        <dbReference type="SAM" id="Phobius"/>
    </source>
</evidence>
<dbReference type="OrthoDB" id="7375713at2"/>
<feature type="transmembrane region" description="Helical" evidence="1">
    <location>
        <begin position="65"/>
        <end position="88"/>
    </location>
</feature>
<keyword evidence="3" id="KW-0012">Acyltransferase</keyword>
<protein>
    <submittedName>
        <fullName evidence="3">Acyltransferase</fullName>
    </submittedName>
</protein>
<feature type="transmembrane region" description="Helical" evidence="1">
    <location>
        <begin position="108"/>
        <end position="128"/>
    </location>
</feature>
<feature type="transmembrane region" description="Helical" evidence="1">
    <location>
        <begin position="378"/>
        <end position="400"/>
    </location>
</feature>
<evidence type="ECO:0000313" key="3">
    <source>
        <dbReference type="EMBL" id="RKN12954.1"/>
    </source>
</evidence>
<feature type="transmembrane region" description="Helical" evidence="1">
    <location>
        <begin position="27"/>
        <end position="45"/>
    </location>
</feature>
<organism evidence="3 6">
    <name type="scientific">Streptomyces radicis</name>
    <dbReference type="NCBI Taxonomy" id="1750517"/>
    <lineage>
        <taxon>Bacteria</taxon>
        <taxon>Bacillati</taxon>
        <taxon>Actinomycetota</taxon>
        <taxon>Actinomycetes</taxon>
        <taxon>Kitasatosporales</taxon>
        <taxon>Streptomycetaceae</taxon>
        <taxon>Streptomyces</taxon>
    </lineage>
</organism>
<keyword evidence="1" id="KW-0812">Transmembrane</keyword>
<feature type="transmembrane region" description="Helical" evidence="1">
    <location>
        <begin position="167"/>
        <end position="186"/>
    </location>
</feature>
<dbReference type="PANTHER" id="PTHR36927">
    <property type="entry name" value="BLR4337 PROTEIN"/>
    <property type="match status" value="1"/>
</dbReference>
<dbReference type="EMBL" id="RBDX01000001">
    <property type="protein sequence ID" value="RKN12954.1"/>
    <property type="molecule type" value="Genomic_DNA"/>
</dbReference>
<feature type="transmembrane region" description="Helical" evidence="1">
    <location>
        <begin position="282"/>
        <end position="304"/>
    </location>
</feature>
<dbReference type="Proteomes" id="UP000275024">
    <property type="component" value="Unassembled WGS sequence"/>
</dbReference>
<dbReference type="AlphaFoldDB" id="A0A3A9WTQ9"/>
<dbReference type="Proteomes" id="UP000268652">
    <property type="component" value="Unassembled WGS sequence"/>
</dbReference>
<evidence type="ECO:0000259" key="2">
    <source>
        <dbReference type="Pfam" id="PF01757"/>
    </source>
</evidence>
<accession>A0A3A9WTQ9</accession>
<feature type="transmembrane region" description="Helical" evidence="1">
    <location>
        <begin position="354"/>
        <end position="372"/>
    </location>
</feature>
<dbReference type="GO" id="GO:0016747">
    <property type="term" value="F:acyltransferase activity, transferring groups other than amino-acyl groups"/>
    <property type="evidence" value="ECO:0007669"/>
    <property type="project" value="InterPro"/>
</dbReference>
<evidence type="ECO:0000313" key="4">
    <source>
        <dbReference type="EMBL" id="RKN27832.1"/>
    </source>
</evidence>
<reference evidence="5 6" key="1">
    <citation type="submission" date="2018-09" db="EMBL/GenBank/DDBJ databases">
        <title>Streptomyces sp. nov. DS1-2, an endophytic actinomycete isolated from roots of Dendrobium scabrilingue.</title>
        <authorList>
            <person name="Kuncharoen N."/>
            <person name="Kudo T."/>
            <person name="Ohkuma M."/>
            <person name="Yuki M."/>
            <person name="Tanasupawat S."/>
        </authorList>
    </citation>
    <scope>NUCLEOTIDE SEQUENCE [LARGE SCALE GENOMIC DNA]</scope>
    <source>
        <strain evidence="3 6">AZ1-7</strain>
        <strain evidence="4 5">DS1-2</strain>
    </source>
</reference>
<dbReference type="Pfam" id="PF01757">
    <property type="entry name" value="Acyl_transf_3"/>
    <property type="match status" value="1"/>
</dbReference>
<feature type="transmembrane region" description="Helical" evidence="1">
    <location>
        <begin position="316"/>
        <end position="334"/>
    </location>
</feature>
<keyword evidence="3" id="KW-0808">Transferase</keyword>
<evidence type="ECO:0000313" key="6">
    <source>
        <dbReference type="Proteomes" id="UP000275024"/>
    </source>
</evidence>
<keyword evidence="1" id="KW-0472">Membrane</keyword>
<evidence type="ECO:0000313" key="5">
    <source>
        <dbReference type="Proteomes" id="UP000268652"/>
    </source>
</evidence>
<dbReference type="EMBL" id="RBDY01000001">
    <property type="protein sequence ID" value="RKN27832.1"/>
    <property type="molecule type" value="Genomic_DNA"/>
</dbReference>
<name>A0A3A9WTQ9_9ACTN</name>